<keyword evidence="4" id="KW-0479">Metal-binding</keyword>
<comment type="subunit">
    <text evidence="3">Homotrimer.</text>
</comment>
<dbReference type="AlphaFoldDB" id="A0AAD8BW30"/>
<evidence type="ECO:0000259" key="9">
    <source>
        <dbReference type="PROSITE" id="PS50948"/>
    </source>
</evidence>
<dbReference type="Proteomes" id="UP001233172">
    <property type="component" value="Unassembled WGS sequence"/>
</dbReference>
<keyword evidence="8" id="KW-1133">Transmembrane helix</keyword>
<keyword evidence="6" id="KW-0106">Calcium</keyword>
<dbReference type="PANTHER" id="PTHR45713:SF15">
    <property type="entry name" value="F5_8 TYPE C DOMAIN-CONTAINING PROTEIN"/>
    <property type="match status" value="1"/>
</dbReference>
<dbReference type="SUPFAM" id="SSF57414">
    <property type="entry name" value="Hairpin loop containing domain-like"/>
    <property type="match status" value="1"/>
</dbReference>
<comment type="function">
    <text evidence="1">Acts as a defensive agent. Recognizes blood group fucosylated oligosaccharides including A, B, H and Lewis B-type antigens. Does not recognize Lewis A antigen and has low affinity for monovalent haptens.</text>
</comment>
<comment type="caution">
    <text evidence="10">The sequence shown here is derived from an EMBL/GenBank/DDBJ whole genome shotgun (WGS) entry which is preliminary data.</text>
</comment>
<keyword evidence="8" id="KW-0472">Membrane</keyword>
<keyword evidence="8" id="KW-0812">Transmembrane</keyword>
<dbReference type="InterPro" id="IPR003609">
    <property type="entry name" value="Pan_app"/>
</dbReference>
<evidence type="ECO:0000256" key="1">
    <source>
        <dbReference type="ARBA" id="ARBA00002219"/>
    </source>
</evidence>
<dbReference type="PANTHER" id="PTHR45713">
    <property type="entry name" value="FTP DOMAIN-CONTAINING PROTEIN"/>
    <property type="match status" value="1"/>
</dbReference>
<dbReference type="GO" id="GO:0010185">
    <property type="term" value="P:regulation of cellular defense response"/>
    <property type="evidence" value="ECO:0007669"/>
    <property type="project" value="UniProtKB-ARBA"/>
</dbReference>
<evidence type="ECO:0000256" key="3">
    <source>
        <dbReference type="ARBA" id="ARBA00011233"/>
    </source>
</evidence>
<keyword evidence="11" id="KW-1185">Reference proteome</keyword>
<reference evidence="10" key="1">
    <citation type="journal article" date="2023" name="PLoS Negl. Trop. Dis.">
        <title>A genome sequence for Biomphalaria pfeifferi, the major vector snail for the human-infecting parasite Schistosoma mansoni.</title>
        <authorList>
            <person name="Bu L."/>
            <person name="Lu L."/>
            <person name="Laidemitt M.R."/>
            <person name="Zhang S.M."/>
            <person name="Mutuku M."/>
            <person name="Mkoji G."/>
            <person name="Steinauer M."/>
            <person name="Loker E.S."/>
        </authorList>
    </citation>
    <scope>NUCLEOTIDE SEQUENCE</scope>
    <source>
        <strain evidence="10">KasaAsao</strain>
    </source>
</reference>
<comment type="similarity">
    <text evidence="2">Belongs to the fucolectin family.</text>
</comment>
<evidence type="ECO:0000313" key="11">
    <source>
        <dbReference type="Proteomes" id="UP001233172"/>
    </source>
</evidence>
<keyword evidence="7" id="KW-1015">Disulfide bond</keyword>
<proteinExistence type="inferred from homology"/>
<dbReference type="InterPro" id="IPR051941">
    <property type="entry name" value="BG_Antigen-Binding_Lectin"/>
</dbReference>
<name>A0AAD8BW30_BIOPF</name>
<protein>
    <submittedName>
        <fullName evidence="10">Fucolectin-7</fullName>
    </submittedName>
</protein>
<dbReference type="GO" id="GO:0001868">
    <property type="term" value="P:regulation of complement activation, lectin pathway"/>
    <property type="evidence" value="ECO:0007669"/>
    <property type="project" value="UniProtKB-ARBA"/>
</dbReference>
<evidence type="ECO:0000256" key="7">
    <source>
        <dbReference type="ARBA" id="ARBA00023157"/>
    </source>
</evidence>
<dbReference type="Pfam" id="PF00024">
    <property type="entry name" value="PAN_1"/>
    <property type="match status" value="1"/>
</dbReference>
<reference evidence="10" key="2">
    <citation type="submission" date="2023-04" db="EMBL/GenBank/DDBJ databases">
        <authorList>
            <person name="Bu L."/>
            <person name="Lu L."/>
            <person name="Laidemitt M.R."/>
            <person name="Zhang S.M."/>
            <person name="Mutuku M."/>
            <person name="Mkoji G."/>
            <person name="Steinauer M."/>
            <person name="Loker E.S."/>
        </authorList>
    </citation>
    <scope>NUCLEOTIDE SEQUENCE</scope>
    <source>
        <strain evidence="10">KasaAsao</strain>
        <tissue evidence="10">Whole Snail</tissue>
    </source>
</reference>
<feature type="domain" description="Apple" evidence="9">
    <location>
        <begin position="206"/>
        <end position="301"/>
    </location>
</feature>
<sequence length="304" mass="35068">MSDQENRKRSYKCVTEIIRFKVAAVHLHFTKRFLLRSVVSGRKKTMSTCIIYFPLMAVLLTTSALYNAARFKPATQSSVFEPCYAFKGVDGNYDVINFDGIHTQSELVPWWMVDLRGQYVIEKIQLTNRHDYSIDIARRLRNFVLDIFPTDPRQLANFSSMIGQVCYNQAAPLDPGTFNFTCPVPIVGRYVRLIMRAGYQNFLHICEMEVLVSRPSSNLEENYFIRQVDTAISDAPIMTMTASDPLCCLQECLIRRYTIFCTAFNWVTSTGSCQLFSVNLFLNWTNRLVFTPETYFFIQNNATL</sequence>
<keyword evidence="5" id="KW-0430">Lectin</keyword>
<gene>
    <name evidence="10" type="ORF">Bpfe_008847</name>
</gene>
<evidence type="ECO:0000256" key="4">
    <source>
        <dbReference type="ARBA" id="ARBA00022723"/>
    </source>
</evidence>
<dbReference type="PROSITE" id="PS50948">
    <property type="entry name" value="PAN"/>
    <property type="match status" value="1"/>
</dbReference>
<evidence type="ECO:0000313" key="10">
    <source>
        <dbReference type="EMBL" id="KAK0061932.1"/>
    </source>
</evidence>
<dbReference type="GO" id="GO:0042806">
    <property type="term" value="F:fucose binding"/>
    <property type="evidence" value="ECO:0007669"/>
    <property type="project" value="UniProtKB-ARBA"/>
</dbReference>
<organism evidence="10 11">
    <name type="scientific">Biomphalaria pfeifferi</name>
    <name type="common">Bloodfluke planorb</name>
    <name type="synonym">Freshwater snail</name>
    <dbReference type="NCBI Taxonomy" id="112525"/>
    <lineage>
        <taxon>Eukaryota</taxon>
        <taxon>Metazoa</taxon>
        <taxon>Spiralia</taxon>
        <taxon>Lophotrochozoa</taxon>
        <taxon>Mollusca</taxon>
        <taxon>Gastropoda</taxon>
        <taxon>Heterobranchia</taxon>
        <taxon>Euthyneura</taxon>
        <taxon>Panpulmonata</taxon>
        <taxon>Hygrophila</taxon>
        <taxon>Lymnaeoidea</taxon>
        <taxon>Planorbidae</taxon>
        <taxon>Biomphalaria</taxon>
    </lineage>
</organism>
<evidence type="ECO:0000256" key="5">
    <source>
        <dbReference type="ARBA" id="ARBA00022734"/>
    </source>
</evidence>
<dbReference type="Gene3D" id="2.60.120.260">
    <property type="entry name" value="Galactose-binding domain-like"/>
    <property type="match status" value="1"/>
</dbReference>
<dbReference type="InterPro" id="IPR008979">
    <property type="entry name" value="Galactose-bd-like_sf"/>
</dbReference>
<dbReference type="InterPro" id="IPR006585">
    <property type="entry name" value="FTP1"/>
</dbReference>
<dbReference type="SMART" id="SM00607">
    <property type="entry name" value="FTP"/>
    <property type="match status" value="1"/>
</dbReference>
<evidence type="ECO:0000256" key="2">
    <source>
        <dbReference type="ARBA" id="ARBA00010147"/>
    </source>
</evidence>
<evidence type="ECO:0000256" key="8">
    <source>
        <dbReference type="SAM" id="Phobius"/>
    </source>
</evidence>
<dbReference type="GO" id="GO:0046872">
    <property type="term" value="F:metal ion binding"/>
    <property type="evidence" value="ECO:0007669"/>
    <property type="project" value="UniProtKB-KW"/>
</dbReference>
<dbReference type="Pfam" id="PF22633">
    <property type="entry name" value="F5_F8_type_C_2"/>
    <property type="match status" value="1"/>
</dbReference>
<dbReference type="SUPFAM" id="SSF49785">
    <property type="entry name" value="Galactose-binding domain-like"/>
    <property type="match status" value="1"/>
</dbReference>
<dbReference type="EMBL" id="JASAOG010000028">
    <property type="protein sequence ID" value="KAK0061932.1"/>
    <property type="molecule type" value="Genomic_DNA"/>
</dbReference>
<accession>A0AAD8BW30</accession>
<evidence type="ECO:0000256" key="6">
    <source>
        <dbReference type="ARBA" id="ARBA00022837"/>
    </source>
</evidence>
<feature type="transmembrane region" description="Helical" evidence="8">
    <location>
        <begin position="50"/>
        <end position="69"/>
    </location>
</feature>